<evidence type="ECO:0000313" key="3">
    <source>
        <dbReference type="Proteomes" id="UP000265864"/>
    </source>
</evidence>
<protein>
    <submittedName>
        <fullName evidence="2">Uncharacterized protein</fullName>
    </submittedName>
</protein>
<keyword evidence="1" id="KW-0812">Transmembrane</keyword>
<feature type="transmembrane region" description="Helical" evidence="1">
    <location>
        <begin position="33"/>
        <end position="52"/>
    </location>
</feature>
<dbReference type="EMBL" id="CP032482">
    <property type="protein sequence ID" value="AYD42304.1"/>
    <property type="molecule type" value="Genomic_DNA"/>
</dbReference>
<dbReference type="Proteomes" id="UP000265864">
    <property type="component" value="Chromosome"/>
</dbReference>
<keyword evidence="1" id="KW-1133">Transmembrane helix</keyword>
<sequence>MIEGVTAPRGTSVAHATTTPTARFPFILFCQPFGPLNITAFFTFIIPAFHLFSETFRWRSQFHKIGFAFCCHFSKLSISETFRCWSRK</sequence>
<proteinExistence type="predicted"/>
<evidence type="ECO:0000256" key="1">
    <source>
        <dbReference type="SAM" id="Phobius"/>
    </source>
</evidence>
<reference evidence="2 3" key="1">
    <citation type="submission" date="2018-09" db="EMBL/GenBank/DDBJ databases">
        <title>Yersinia kristensenii subsp. rochesterensis subsp. nov., Isolated from Human Feces.</title>
        <authorList>
            <person name="Cunningham S.A."/>
            <person name="Jeraldo P."/>
            <person name="Patel R."/>
        </authorList>
    </citation>
    <scope>NUCLEOTIDE SEQUENCE [LARGE SCALE GENOMIC DNA]</scope>
    <source>
        <strain evidence="2 3">ATCC BAA-2637</strain>
    </source>
</reference>
<organism evidence="2 3">
    <name type="scientific">Yersinia rochesterensis</name>
    <dbReference type="NCBI Taxonomy" id="1604335"/>
    <lineage>
        <taxon>Bacteria</taxon>
        <taxon>Pseudomonadati</taxon>
        <taxon>Pseudomonadota</taxon>
        <taxon>Gammaproteobacteria</taxon>
        <taxon>Enterobacterales</taxon>
        <taxon>Yersiniaceae</taxon>
        <taxon>Yersinia</taxon>
    </lineage>
</organism>
<accession>A0A8D4SQ88</accession>
<keyword evidence="1" id="KW-0472">Membrane</keyword>
<evidence type="ECO:0000313" key="2">
    <source>
        <dbReference type="EMBL" id="AYD42304.1"/>
    </source>
</evidence>
<gene>
    <name evidence="2" type="ORF">DXZ79_00045</name>
</gene>
<name>A0A8D4SQ88_9GAMM</name>
<dbReference type="AlphaFoldDB" id="A0A8D4SQ88"/>